<dbReference type="RefSeq" id="WP_163043553.1">
    <property type="nucleotide sequence ID" value="NZ_JAAAMJ010000004.1"/>
</dbReference>
<sequence>MLDSLDPVVQTYGGLDPYLLVDLISEDLDVSHDRIEAVIREEASKRSIPLLPADRQTAL</sequence>
<name>A0A6L9MH26_9HYPH</name>
<dbReference type="AlphaFoldDB" id="A0A6L9MH26"/>
<dbReference type="Proteomes" id="UP000476332">
    <property type="component" value="Unassembled WGS sequence"/>
</dbReference>
<proteinExistence type="predicted"/>
<dbReference type="EMBL" id="JAAAMJ010000004">
    <property type="protein sequence ID" value="NDV86820.1"/>
    <property type="molecule type" value="Genomic_DNA"/>
</dbReference>
<keyword evidence="2" id="KW-1185">Reference proteome</keyword>
<evidence type="ECO:0000313" key="2">
    <source>
        <dbReference type="Proteomes" id="UP000476332"/>
    </source>
</evidence>
<protein>
    <submittedName>
        <fullName evidence="1">Uncharacterized protein</fullName>
    </submittedName>
</protein>
<accession>A0A6L9MH26</accession>
<gene>
    <name evidence="1" type="ORF">GTW51_08900</name>
</gene>
<evidence type="ECO:0000313" key="1">
    <source>
        <dbReference type="EMBL" id="NDV86820.1"/>
    </source>
</evidence>
<comment type="caution">
    <text evidence="1">The sequence shown here is derived from an EMBL/GenBank/DDBJ whole genome shotgun (WGS) entry which is preliminary data.</text>
</comment>
<reference evidence="1 2" key="1">
    <citation type="submission" date="2020-01" db="EMBL/GenBank/DDBJ databases">
        <title>Genomes of bacteria type strains.</title>
        <authorList>
            <person name="Chen J."/>
            <person name="Zhu S."/>
            <person name="Chen J."/>
        </authorList>
    </citation>
    <scope>NUCLEOTIDE SEQUENCE [LARGE SCALE GENOMIC DNA]</scope>
    <source>
        <strain evidence="1 2">KCTC 52919</strain>
    </source>
</reference>
<organism evidence="1 2">
    <name type="scientific">Aurantimonas aggregata</name>
    <dbReference type="NCBI Taxonomy" id="2047720"/>
    <lineage>
        <taxon>Bacteria</taxon>
        <taxon>Pseudomonadati</taxon>
        <taxon>Pseudomonadota</taxon>
        <taxon>Alphaproteobacteria</taxon>
        <taxon>Hyphomicrobiales</taxon>
        <taxon>Aurantimonadaceae</taxon>
        <taxon>Aurantimonas</taxon>
    </lineage>
</organism>